<dbReference type="EMBL" id="JBHRTQ010000007">
    <property type="protein sequence ID" value="MFC3174079.1"/>
    <property type="molecule type" value="Genomic_DNA"/>
</dbReference>
<dbReference type="InterPro" id="IPR036250">
    <property type="entry name" value="AcylCo_DH-like_C"/>
</dbReference>
<keyword evidence="7" id="KW-1185">Reference proteome</keyword>
<evidence type="ECO:0000256" key="2">
    <source>
        <dbReference type="ARBA" id="ARBA00022827"/>
    </source>
</evidence>
<keyword evidence="3" id="KW-0560">Oxidoreductase</keyword>
<dbReference type="InterPro" id="IPR009100">
    <property type="entry name" value="AcylCoA_DH/oxidase_NM_dom_sf"/>
</dbReference>
<dbReference type="InterPro" id="IPR024719">
    <property type="entry name" value="HpaB/PvcC/4-BUDH_C"/>
</dbReference>
<gene>
    <name evidence="6" type="ORF">ACFOD9_07445</name>
</gene>
<dbReference type="SUPFAM" id="SSF56645">
    <property type="entry name" value="Acyl-CoA dehydrogenase NM domain-like"/>
    <property type="match status" value="1"/>
</dbReference>
<dbReference type="PANTHER" id="PTHR36117">
    <property type="entry name" value="4-HYDROXYPHENYLACETATE 3-MONOOXYGENASE-RELATED"/>
    <property type="match status" value="1"/>
</dbReference>
<evidence type="ECO:0000313" key="7">
    <source>
        <dbReference type="Proteomes" id="UP001595604"/>
    </source>
</evidence>
<dbReference type="InterPro" id="IPR046373">
    <property type="entry name" value="Acyl-CoA_Oxase/DH_mid-dom_sf"/>
</dbReference>
<feature type="domain" description="HpaB/PvcC/4-BUDH C-terminal" evidence="4">
    <location>
        <begin position="257"/>
        <end position="451"/>
    </location>
</feature>
<dbReference type="Proteomes" id="UP001595604">
    <property type="component" value="Unassembled WGS sequence"/>
</dbReference>
<dbReference type="Pfam" id="PF11794">
    <property type="entry name" value="HpaB_N"/>
    <property type="match status" value="1"/>
</dbReference>
<proteinExistence type="predicted"/>
<evidence type="ECO:0000256" key="1">
    <source>
        <dbReference type="ARBA" id="ARBA00022630"/>
    </source>
</evidence>
<dbReference type="Gene3D" id="2.40.110.10">
    <property type="entry name" value="Butyryl-CoA Dehydrogenase, subunit A, domain 2"/>
    <property type="match status" value="1"/>
</dbReference>
<accession>A0ABV7IN41</accession>
<organism evidence="6 7">
    <name type="scientific">Novosphingobium bradum</name>
    <dbReference type="NCBI Taxonomy" id="1737444"/>
    <lineage>
        <taxon>Bacteria</taxon>
        <taxon>Pseudomonadati</taxon>
        <taxon>Pseudomonadota</taxon>
        <taxon>Alphaproteobacteria</taxon>
        <taxon>Sphingomonadales</taxon>
        <taxon>Sphingomonadaceae</taxon>
        <taxon>Novosphingobium</taxon>
    </lineage>
</organism>
<dbReference type="PANTHER" id="PTHR36117:SF3">
    <property type="entry name" value="4-HYDROXYPHENYLACETATE 3-MONOOXYGENASE-RELATED"/>
    <property type="match status" value="1"/>
</dbReference>
<evidence type="ECO:0000256" key="3">
    <source>
        <dbReference type="ARBA" id="ARBA00023002"/>
    </source>
</evidence>
<dbReference type="Pfam" id="PF03241">
    <property type="entry name" value="HpaB"/>
    <property type="match status" value="1"/>
</dbReference>
<keyword evidence="2" id="KW-0274">FAD</keyword>
<dbReference type="RefSeq" id="WP_379509452.1">
    <property type="nucleotide sequence ID" value="NZ_JBHRTQ010000007.1"/>
</dbReference>
<name>A0ABV7IN41_9SPHN</name>
<dbReference type="SUPFAM" id="SSF47203">
    <property type="entry name" value="Acyl-CoA dehydrogenase C-terminal domain-like"/>
    <property type="match status" value="1"/>
</dbReference>
<evidence type="ECO:0000313" key="6">
    <source>
        <dbReference type="EMBL" id="MFC3174079.1"/>
    </source>
</evidence>
<reference evidence="7" key="1">
    <citation type="journal article" date="2019" name="Int. J. Syst. Evol. Microbiol.">
        <title>The Global Catalogue of Microorganisms (GCM) 10K type strain sequencing project: providing services to taxonomists for standard genome sequencing and annotation.</title>
        <authorList>
            <consortium name="The Broad Institute Genomics Platform"/>
            <consortium name="The Broad Institute Genome Sequencing Center for Infectious Disease"/>
            <person name="Wu L."/>
            <person name="Ma J."/>
        </authorList>
    </citation>
    <scope>NUCLEOTIDE SEQUENCE [LARGE SCALE GENOMIC DNA]</scope>
    <source>
        <strain evidence="7">KCTC 42984</strain>
    </source>
</reference>
<evidence type="ECO:0000259" key="5">
    <source>
        <dbReference type="Pfam" id="PF11794"/>
    </source>
</evidence>
<comment type="caution">
    <text evidence="6">The sequence shown here is derived from an EMBL/GenBank/DDBJ whole genome shotgun (WGS) entry which is preliminary data.</text>
</comment>
<feature type="domain" description="HpaB/PvcC/4-BUDH N-terminal" evidence="5">
    <location>
        <begin position="3"/>
        <end position="247"/>
    </location>
</feature>
<protein>
    <submittedName>
        <fullName evidence="6">4-hydroxyphenylacetate 3-hydroxylase N-terminal domain-containing protein</fullName>
    </submittedName>
</protein>
<dbReference type="Gene3D" id="1.20.140.10">
    <property type="entry name" value="Butyryl-CoA Dehydrogenase, subunit A, domain 3"/>
    <property type="match status" value="1"/>
</dbReference>
<sequence length="458" mass="49314">MDGKAYIASLDDGRRVYADGQRVGDIASHPHFAGTVARIAATYDHFDRNAEAKARFFTPPSDAEGMRAHAAIHTDGATHTTHNALMTLLTAADRIAEARPQGRDAILAYVQYVRDNDLRVVECITDAKGDRSKPPALQEDKDAYLRVVERRPDGVVIRGAKLHISLTSVSHEMMVIPTKGMKPGEEDYAIACAVPVNAPGVSVVDVINGAPPEGADPRDFPFAFEKAVPQGFVIFDDVFVPNERIFLDGEVKQAATFAHSLGLWVRASSMISLCDGFDLMIGLAQLIAEANGLEKIEHIKLKIAEMIITATLVRATLEASMVHAKKLDNGALAPDEVYTNAGKYHAAANYGIMVRNLMDIAGGSVITAPSMRDLENAEIGHLVRKYMGTKQSVDGTYRTRLFHAIHDITASAQGGAKQAGLLLSGGGLYAQNVVTRGRYDMARAKAMALEAIGLAEAP</sequence>
<keyword evidence="1" id="KW-0285">Flavoprotein</keyword>
<dbReference type="InterPro" id="IPR024674">
    <property type="entry name" value="HpaB/PvcC/4-BUDH_N"/>
</dbReference>
<dbReference type="Gene3D" id="1.10.3140.10">
    <property type="entry name" value="4-hydroxybutyryl-coa dehydratase, domain 1"/>
    <property type="match status" value="1"/>
</dbReference>
<dbReference type="InterPro" id="IPR004925">
    <property type="entry name" value="HpaB/PvcC/4-BUDH"/>
</dbReference>
<evidence type="ECO:0000259" key="4">
    <source>
        <dbReference type="Pfam" id="PF03241"/>
    </source>
</evidence>